<dbReference type="PaxDb" id="7159-AAEL004871-PA"/>
<reference evidence="2" key="3">
    <citation type="submission" date="2012-09" db="EMBL/GenBank/DDBJ databases">
        <authorList>
            <consortium name="VectorBase"/>
        </authorList>
    </citation>
    <scope>NUCLEOTIDE SEQUENCE</scope>
    <source>
        <strain evidence="2">Liverpool</strain>
    </source>
</reference>
<dbReference type="AlphaFoldDB" id="Q17BQ7"/>
<evidence type="ECO:0000313" key="2">
    <source>
        <dbReference type="EMBL" id="EAT43710.1"/>
    </source>
</evidence>
<protein>
    <submittedName>
        <fullName evidence="2">AAEL004871-PA</fullName>
    </submittedName>
</protein>
<reference evidence="2" key="2">
    <citation type="journal article" date="2007" name="Science">
        <title>Genome sequence of Aedes aegypti, a major arbovirus vector.</title>
        <authorList>
            <person name="Nene V."/>
            <person name="Wortman J.R."/>
            <person name="Lawson D."/>
            <person name="Haas B."/>
            <person name="Kodira C."/>
            <person name="Tu Z.J."/>
            <person name="Loftus B."/>
            <person name="Xi Z."/>
            <person name="Megy K."/>
            <person name="Grabherr M."/>
            <person name="Ren Q."/>
            <person name="Zdobnov E.M."/>
            <person name="Lobo N.F."/>
            <person name="Campbell K.S."/>
            <person name="Brown S.E."/>
            <person name="Bonaldo M.F."/>
            <person name="Zhu J."/>
            <person name="Sinkins S.P."/>
            <person name="Hogenkamp D.G."/>
            <person name="Amedeo P."/>
            <person name="Arensburger P."/>
            <person name="Atkinson P.W."/>
            <person name="Bidwell S."/>
            <person name="Biedler J."/>
            <person name="Birney E."/>
            <person name="Bruggner R.V."/>
            <person name="Costas J."/>
            <person name="Coy M.R."/>
            <person name="Crabtree J."/>
            <person name="Crawford M."/>
            <person name="Debruyn B."/>
            <person name="Decaprio D."/>
            <person name="Eiglmeier K."/>
            <person name="Eisenstadt E."/>
            <person name="El-Dorry H."/>
            <person name="Gelbart W.M."/>
            <person name="Gomes S.L."/>
            <person name="Hammond M."/>
            <person name="Hannick L.I."/>
            <person name="Hogan J.R."/>
            <person name="Holmes M.H."/>
            <person name="Jaffe D."/>
            <person name="Johnston J.S."/>
            <person name="Kennedy R.C."/>
            <person name="Koo H."/>
            <person name="Kravitz S."/>
            <person name="Kriventseva E.V."/>
            <person name="Kulp D."/>
            <person name="Labutti K."/>
            <person name="Lee E."/>
            <person name="Li S."/>
            <person name="Lovin D.D."/>
            <person name="Mao C."/>
            <person name="Mauceli E."/>
            <person name="Menck C.F."/>
            <person name="Miller J.R."/>
            <person name="Montgomery P."/>
            <person name="Mori A."/>
            <person name="Nascimento A.L."/>
            <person name="Naveira H.F."/>
            <person name="Nusbaum C."/>
            <person name="O'leary S."/>
            <person name="Orvis J."/>
            <person name="Pertea M."/>
            <person name="Quesneville H."/>
            <person name="Reidenbach K.R."/>
            <person name="Rogers Y.H."/>
            <person name="Roth C.W."/>
            <person name="Schneider J.R."/>
            <person name="Schatz M."/>
            <person name="Shumway M."/>
            <person name="Stanke M."/>
            <person name="Stinson E.O."/>
            <person name="Tubio J.M."/>
            <person name="Vanzee J.P."/>
            <person name="Verjovski-Almeida S."/>
            <person name="Werner D."/>
            <person name="White O."/>
            <person name="Wyder S."/>
            <person name="Zeng Q."/>
            <person name="Zhao Q."/>
            <person name="Zhao Y."/>
            <person name="Hill C.A."/>
            <person name="Raikhel A.S."/>
            <person name="Soares M.B."/>
            <person name="Knudson D.L."/>
            <person name="Lee N.H."/>
            <person name="Galagan J."/>
            <person name="Salzberg S.L."/>
            <person name="Paulsen I.T."/>
            <person name="Dimopoulos G."/>
            <person name="Collins F.H."/>
            <person name="Birren B."/>
            <person name="Fraser-Liggett C.M."/>
            <person name="Severson D.W."/>
        </authorList>
    </citation>
    <scope>NUCLEOTIDE SEQUENCE [LARGE SCALE GENOMIC DNA]</scope>
    <source>
        <strain evidence="2">Liverpool</strain>
    </source>
</reference>
<dbReference type="HOGENOM" id="CLU_2485126_0_0_1"/>
<evidence type="ECO:0000313" key="3">
    <source>
        <dbReference type="Proteomes" id="UP000682892"/>
    </source>
</evidence>
<accession>Q17BQ7</accession>
<evidence type="ECO:0000256" key="1">
    <source>
        <dbReference type="SAM" id="MobiDB-lite"/>
    </source>
</evidence>
<sequence>MCNREVNVKSIRFLNNCDPFVYKKEAIFKTKIAVLGRDREQSYPSDKSFYLLVGRFFQTASVNRRRAERKRESLGKRLLNRSPKSQQ</sequence>
<proteinExistence type="predicted"/>
<organism evidence="2 3">
    <name type="scientific">Aedes aegypti</name>
    <name type="common">Yellowfever mosquito</name>
    <name type="synonym">Culex aegypti</name>
    <dbReference type="NCBI Taxonomy" id="7159"/>
    <lineage>
        <taxon>Eukaryota</taxon>
        <taxon>Metazoa</taxon>
        <taxon>Ecdysozoa</taxon>
        <taxon>Arthropoda</taxon>
        <taxon>Hexapoda</taxon>
        <taxon>Insecta</taxon>
        <taxon>Pterygota</taxon>
        <taxon>Neoptera</taxon>
        <taxon>Endopterygota</taxon>
        <taxon>Diptera</taxon>
        <taxon>Nematocera</taxon>
        <taxon>Culicoidea</taxon>
        <taxon>Culicidae</taxon>
        <taxon>Culicinae</taxon>
        <taxon>Aedini</taxon>
        <taxon>Aedes</taxon>
        <taxon>Stegomyia</taxon>
    </lineage>
</organism>
<gene>
    <name evidence="2" type="ORF">AaeL_AAEL004871</name>
</gene>
<dbReference type="EMBL" id="CH477318">
    <property type="protein sequence ID" value="EAT43710.1"/>
    <property type="molecule type" value="Genomic_DNA"/>
</dbReference>
<name>Q17BQ7_AEDAE</name>
<dbReference type="Proteomes" id="UP000682892">
    <property type="component" value="Chromosome 1"/>
</dbReference>
<feature type="region of interest" description="Disordered" evidence="1">
    <location>
        <begin position="67"/>
        <end position="87"/>
    </location>
</feature>
<reference evidence="2" key="1">
    <citation type="submission" date="2005-10" db="EMBL/GenBank/DDBJ databases">
        <authorList>
            <person name="Loftus B.J."/>
            <person name="Nene V.M."/>
            <person name="Hannick L.I."/>
            <person name="Bidwell S."/>
            <person name="Haas B."/>
            <person name="Amedeo P."/>
            <person name="Orvis J."/>
            <person name="Wortman J.R."/>
            <person name="White O.R."/>
            <person name="Salzberg S."/>
            <person name="Shumway M."/>
            <person name="Koo H."/>
            <person name="Zhao Y."/>
            <person name="Holmes M."/>
            <person name="Miller J."/>
            <person name="Schatz M."/>
            <person name="Pop M."/>
            <person name="Pai G."/>
            <person name="Utterback T."/>
            <person name="Rogers Y.-H."/>
            <person name="Kravitz S."/>
            <person name="Fraser C.M."/>
        </authorList>
    </citation>
    <scope>NUCLEOTIDE SEQUENCE</scope>
    <source>
        <strain evidence="2">Liverpool</strain>
    </source>
</reference>